<feature type="domain" description="C2H2-type" evidence="14">
    <location>
        <begin position="247"/>
        <end position="269"/>
    </location>
</feature>
<dbReference type="FunFam" id="3.30.160.60:FF:000045">
    <property type="entry name" value="ZFP69 zinc finger protein B"/>
    <property type="match status" value="1"/>
</dbReference>
<feature type="domain" description="C2H2-type" evidence="14">
    <location>
        <begin position="506"/>
        <end position="533"/>
    </location>
</feature>
<feature type="domain" description="C2H2-type" evidence="14">
    <location>
        <begin position="475"/>
        <end position="503"/>
    </location>
</feature>
<evidence type="ECO:0000313" key="15">
    <source>
        <dbReference type="EMBL" id="KAK2164695.1"/>
    </source>
</evidence>
<feature type="domain" description="C2H2-type" evidence="14">
    <location>
        <begin position="390"/>
        <end position="417"/>
    </location>
</feature>
<dbReference type="FunFam" id="3.30.160.60:FF:000690">
    <property type="entry name" value="Zinc finger protein 354C"/>
    <property type="match status" value="1"/>
</dbReference>
<protein>
    <recommendedName>
        <fullName evidence="14">C2H2-type domain-containing protein</fullName>
    </recommendedName>
</protein>
<reference evidence="15" key="1">
    <citation type="journal article" date="2023" name="Mol. Biol. Evol.">
        <title>Third-Generation Sequencing Reveals the Adaptive Role of the Epigenome in Three Deep-Sea Polychaetes.</title>
        <authorList>
            <person name="Perez M."/>
            <person name="Aroh O."/>
            <person name="Sun Y."/>
            <person name="Lan Y."/>
            <person name="Juniper S.K."/>
            <person name="Young C.R."/>
            <person name="Angers B."/>
            <person name="Qian P.Y."/>
        </authorList>
    </citation>
    <scope>NUCLEOTIDE SEQUENCE</scope>
    <source>
        <strain evidence="15">P08H-3</strain>
    </source>
</reference>
<dbReference type="Pfam" id="PF12874">
    <property type="entry name" value="zf-met"/>
    <property type="match status" value="1"/>
</dbReference>
<dbReference type="Pfam" id="PF00096">
    <property type="entry name" value="zf-C2H2"/>
    <property type="match status" value="13"/>
</dbReference>
<evidence type="ECO:0000256" key="9">
    <source>
        <dbReference type="ARBA" id="ARBA00023125"/>
    </source>
</evidence>
<feature type="domain" description="C2H2-type" evidence="14">
    <location>
        <begin position="607"/>
        <end position="630"/>
    </location>
</feature>
<keyword evidence="5 12" id="KW-0863">Zinc-finger</keyword>
<feature type="domain" description="C2H2-type" evidence="14">
    <location>
        <begin position="362"/>
        <end position="389"/>
    </location>
</feature>
<feature type="domain" description="C2H2-type" evidence="14">
    <location>
        <begin position="695"/>
        <end position="722"/>
    </location>
</feature>
<keyword evidence="6" id="KW-0862">Zinc</keyword>
<feature type="compositionally biased region" description="Basic residues" evidence="13">
    <location>
        <begin position="196"/>
        <end position="207"/>
    </location>
</feature>
<feature type="domain" description="C2H2-type" evidence="14">
    <location>
        <begin position="334"/>
        <end position="361"/>
    </location>
</feature>
<feature type="domain" description="C2H2-type" evidence="14">
    <location>
        <begin position="723"/>
        <end position="748"/>
    </location>
</feature>
<evidence type="ECO:0000256" key="3">
    <source>
        <dbReference type="ARBA" id="ARBA00022723"/>
    </source>
</evidence>
<dbReference type="FunFam" id="3.30.160.60:FF:000446">
    <property type="entry name" value="Zinc finger protein"/>
    <property type="match status" value="3"/>
</dbReference>
<keyword evidence="4" id="KW-0677">Repeat</keyword>
<dbReference type="PANTHER" id="PTHR24384">
    <property type="entry name" value="FINGER PUTATIVE TRANSCRIPTION FACTOR FAMILY-RELATED"/>
    <property type="match status" value="1"/>
</dbReference>
<dbReference type="PANTHER" id="PTHR24384:SF189">
    <property type="entry name" value="C2H2-TYPE DOMAIN-CONTAINING PROTEIN-RELATED"/>
    <property type="match status" value="1"/>
</dbReference>
<feature type="domain" description="C2H2-type" evidence="14">
    <location>
        <begin position="777"/>
        <end position="804"/>
    </location>
</feature>
<organism evidence="15 16">
    <name type="scientific">Paralvinella palmiformis</name>
    <dbReference type="NCBI Taxonomy" id="53620"/>
    <lineage>
        <taxon>Eukaryota</taxon>
        <taxon>Metazoa</taxon>
        <taxon>Spiralia</taxon>
        <taxon>Lophotrochozoa</taxon>
        <taxon>Annelida</taxon>
        <taxon>Polychaeta</taxon>
        <taxon>Sedentaria</taxon>
        <taxon>Canalipalpata</taxon>
        <taxon>Terebellida</taxon>
        <taxon>Terebelliformia</taxon>
        <taxon>Alvinellidae</taxon>
        <taxon>Paralvinella</taxon>
    </lineage>
</organism>
<feature type="domain" description="C2H2-type" evidence="14">
    <location>
        <begin position="219"/>
        <end position="246"/>
    </location>
</feature>
<dbReference type="InterPro" id="IPR050752">
    <property type="entry name" value="C2H2-ZF_domain"/>
</dbReference>
<keyword evidence="10" id="KW-0804">Transcription</keyword>
<feature type="region of interest" description="Disordered" evidence="13">
    <location>
        <begin position="194"/>
        <end position="213"/>
    </location>
</feature>
<evidence type="ECO:0000256" key="7">
    <source>
        <dbReference type="ARBA" id="ARBA00022843"/>
    </source>
</evidence>
<feature type="domain" description="C2H2-type" evidence="14">
    <location>
        <begin position="447"/>
        <end position="474"/>
    </location>
</feature>
<evidence type="ECO:0000256" key="8">
    <source>
        <dbReference type="ARBA" id="ARBA00023015"/>
    </source>
</evidence>
<dbReference type="Proteomes" id="UP001208570">
    <property type="component" value="Unassembled WGS sequence"/>
</dbReference>
<dbReference type="InterPro" id="IPR036236">
    <property type="entry name" value="Znf_C2H2_sf"/>
</dbReference>
<dbReference type="GO" id="GO:0005634">
    <property type="term" value="C:nucleus"/>
    <property type="evidence" value="ECO:0007669"/>
    <property type="project" value="UniProtKB-SubCell"/>
</dbReference>
<keyword evidence="3" id="KW-0479">Metal-binding</keyword>
<evidence type="ECO:0000256" key="10">
    <source>
        <dbReference type="ARBA" id="ARBA00023163"/>
    </source>
</evidence>
<feature type="domain" description="C2H2-type" evidence="14">
    <location>
        <begin position="749"/>
        <end position="776"/>
    </location>
</feature>
<feature type="domain" description="C2H2-type" evidence="14">
    <location>
        <begin position="562"/>
        <end position="584"/>
    </location>
</feature>
<dbReference type="AlphaFoldDB" id="A0AAD9NC98"/>
<keyword evidence="7" id="KW-0832">Ubl conjugation</keyword>
<keyword evidence="2" id="KW-1017">Isopeptide bond</keyword>
<dbReference type="PROSITE" id="PS50157">
    <property type="entry name" value="ZINC_FINGER_C2H2_2"/>
    <property type="match status" value="19"/>
</dbReference>
<feature type="domain" description="C2H2-type" evidence="14">
    <location>
        <begin position="418"/>
        <end position="445"/>
    </location>
</feature>
<keyword evidence="16" id="KW-1185">Reference proteome</keyword>
<dbReference type="InterPro" id="IPR013087">
    <property type="entry name" value="Znf_C2H2_type"/>
</dbReference>
<dbReference type="PROSITE" id="PS00028">
    <property type="entry name" value="ZINC_FINGER_C2H2_1"/>
    <property type="match status" value="18"/>
</dbReference>
<evidence type="ECO:0000256" key="4">
    <source>
        <dbReference type="ARBA" id="ARBA00022737"/>
    </source>
</evidence>
<dbReference type="FunFam" id="3.30.160.60:FF:000688">
    <property type="entry name" value="zinc finger protein 197 isoform X1"/>
    <property type="match status" value="1"/>
</dbReference>
<evidence type="ECO:0000256" key="1">
    <source>
        <dbReference type="ARBA" id="ARBA00004123"/>
    </source>
</evidence>
<comment type="subcellular location">
    <subcellularLocation>
        <location evidence="1">Nucleus</location>
    </subcellularLocation>
</comment>
<name>A0AAD9NC98_9ANNE</name>
<dbReference type="FunFam" id="3.30.160.60:FF:000624">
    <property type="entry name" value="zinc finger protein 697"/>
    <property type="match status" value="1"/>
</dbReference>
<comment type="caution">
    <text evidence="15">The sequence shown here is derived from an EMBL/GenBank/DDBJ whole genome shotgun (WGS) entry which is preliminary data.</text>
</comment>
<dbReference type="GO" id="GO:0000978">
    <property type="term" value="F:RNA polymerase II cis-regulatory region sequence-specific DNA binding"/>
    <property type="evidence" value="ECO:0007669"/>
    <property type="project" value="TreeGrafter"/>
</dbReference>
<feature type="domain" description="C2H2-type" evidence="14">
    <location>
        <begin position="275"/>
        <end position="302"/>
    </location>
</feature>
<accession>A0AAD9NC98</accession>
<evidence type="ECO:0000259" key="14">
    <source>
        <dbReference type="PROSITE" id="PS50157"/>
    </source>
</evidence>
<evidence type="ECO:0000256" key="6">
    <source>
        <dbReference type="ARBA" id="ARBA00022833"/>
    </source>
</evidence>
<evidence type="ECO:0000313" key="16">
    <source>
        <dbReference type="Proteomes" id="UP001208570"/>
    </source>
</evidence>
<feature type="domain" description="C2H2-type" evidence="14">
    <location>
        <begin position="534"/>
        <end position="561"/>
    </location>
</feature>
<evidence type="ECO:0000256" key="13">
    <source>
        <dbReference type="SAM" id="MobiDB-lite"/>
    </source>
</evidence>
<keyword evidence="8" id="KW-0805">Transcription regulation</keyword>
<gene>
    <name evidence="15" type="ORF">LSH36_60g04065</name>
</gene>
<dbReference type="GO" id="GO:0000981">
    <property type="term" value="F:DNA-binding transcription factor activity, RNA polymerase II-specific"/>
    <property type="evidence" value="ECO:0007669"/>
    <property type="project" value="TreeGrafter"/>
</dbReference>
<proteinExistence type="predicted"/>
<dbReference type="SUPFAM" id="SSF57667">
    <property type="entry name" value="beta-beta-alpha zinc fingers"/>
    <property type="match status" value="11"/>
</dbReference>
<keyword evidence="11" id="KW-0539">Nucleus</keyword>
<dbReference type="FunFam" id="3.30.160.60:FF:000710">
    <property type="entry name" value="Zinc finger protein 768"/>
    <property type="match status" value="1"/>
</dbReference>
<evidence type="ECO:0000256" key="12">
    <source>
        <dbReference type="PROSITE-ProRule" id="PRU00042"/>
    </source>
</evidence>
<dbReference type="GO" id="GO:0008270">
    <property type="term" value="F:zinc ion binding"/>
    <property type="evidence" value="ECO:0007669"/>
    <property type="project" value="UniProtKB-KW"/>
</dbReference>
<evidence type="ECO:0000256" key="11">
    <source>
        <dbReference type="ARBA" id="ARBA00023242"/>
    </source>
</evidence>
<dbReference type="Gene3D" id="3.30.160.60">
    <property type="entry name" value="Classic Zinc Finger"/>
    <property type="match status" value="18"/>
</dbReference>
<feature type="domain" description="C2H2-type" evidence="14">
    <location>
        <begin position="303"/>
        <end position="330"/>
    </location>
</feature>
<keyword evidence="9" id="KW-0238">DNA-binding</keyword>
<evidence type="ECO:0000256" key="5">
    <source>
        <dbReference type="ARBA" id="ARBA00022771"/>
    </source>
</evidence>
<dbReference type="SMART" id="SM00355">
    <property type="entry name" value="ZnF_C2H2"/>
    <property type="match status" value="19"/>
</dbReference>
<sequence>MSFHAGSSPLAAGNKNMFTAPSYMAGGHMTMDLLAAQSSAAATIHGNAAPCGSYSNTGFFSPPAMNNNQLAHMPMNDNGMQTGLNYPGSVIKSEEGYGGYTPRYNMNAPVNAEPIVIAPCRREPCSPDMTMFSPEQVDSLFNKLCTDGENFTCFRCSVKSSIKRCAREYSDCAQKQVAPDVDADFFLKQEEDKQNRLAKRKQGKPRKCSNQTEQKSESEDCQICGKHFSHPDSLIAHLRTHTDDKPYVCQTCGKAFTTSSHCRSHQAVHNVSLRPQCKVCGKVLSRQEALKRHMRIHSGEKPYPCARCDKNFRSHSDLRAHEVVHHGAGVDKELLCPVCGKNFNRRDNLTVHLRSHTGERPYPCDLCDKRFVTKTHLKNHQMTHTDVRDVQCPVCKKMFRRKGTMKKHLRCHTNIHPYLCDNCGEGFSSRGELQAHLISHGDSRWIHVCTVCGKILSNKDVLKRHMLIHSGEKPYPCEKCGRNFRSQSNLRAHNVAQHSDGREREFSCPVCGKSFKRRDNMKVHLRSHTGERPYACDSCDKRFVTRTHLKNHQLTHTDIRDIPCPVCEKMFRRKWTMMKHLRVHGDAFALSESFNREIPGSTNDKPVKCDYCLVAFMKMSELREHVRTMHKESIRGRAFPCLVCNKLFTIKSNLNDHLKLHANEKLQPYDIRKGGLLWQMHPFPLISANTGLKQHWCMMCGKAFMFLCNLKKHMRDHLGVKPYCCHYCGKTFIHKLKEHIRVHTGEKPFSCSVCAKDFRKKESRDYHMYRHTGIKPYQCRICMRGFGNSHQLGKHAVTHKIKNNQFLFDLGLAENKLMS</sequence>
<evidence type="ECO:0000256" key="2">
    <source>
        <dbReference type="ARBA" id="ARBA00022499"/>
    </source>
</evidence>
<dbReference type="FunFam" id="3.30.160.60:FF:001498">
    <property type="entry name" value="Zinc finger protein 404"/>
    <property type="match status" value="1"/>
</dbReference>
<dbReference type="EMBL" id="JAODUP010000060">
    <property type="protein sequence ID" value="KAK2164695.1"/>
    <property type="molecule type" value="Genomic_DNA"/>
</dbReference>
<feature type="domain" description="C2H2-type" evidence="14">
    <location>
        <begin position="639"/>
        <end position="666"/>
    </location>
</feature>
<dbReference type="FunFam" id="3.30.160.60:FF:000145">
    <property type="entry name" value="Zinc finger protein 574"/>
    <property type="match status" value="2"/>
</dbReference>